<evidence type="ECO:0000313" key="4">
    <source>
        <dbReference type="Proteomes" id="UP000318081"/>
    </source>
</evidence>
<gene>
    <name evidence="3" type="ORF">TBK1r_38470</name>
</gene>
<keyword evidence="1" id="KW-0812">Transmembrane</keyword>
<reference evidence="3 4" key="1">
    <citation type="submission" date="2019-02" db="EMBL/GenBank/DDBJ databases">
        <title>Deep-cultivation of Planctomycetes and their phenomic and genomic characterization uncovers novel biology.</title>
        <authorList>
            <person name="Wiegand S."/>
            <person name="Jogler M."/>
            <person name="Boedeker C."/>
            <person name="Pinto D."/>
            <person name="Vollmers J."/>
            <person name="Rivas-Marin E."/>
            <person name="Kohn T."/>
            <person name="Peeters S.H."/>
            <person name="Heuer A."/>
            <person name="Rast P."/>
            <person name="Oberbeckmann S."/>
            <person name="Bunk B."/>
            <person name="Jeske O."/>
            <person name="Meyerdierks A."/>
            <person name="Storesund J.E."/>
            <person name="Kallscheuer N."/>
            <person name="Luecker S."/>
            <person name="Lage O.M."/>
            <person name="Pohl T."/>
            <person name="Merkel B.J."/>
            <person name="Hornburger P."/>
            <person name="Mueller R.-W."/>
            <person name="Bruemmer F."/>
            <person name="Labrenz M."/>
            <person name="Spormann A.M."/>
            <person name="Op den Camp H."/>
            <person name="Overmann J."/>
            <person name="Amann R."/>
            <person name="Jetten M.S.M."/>
            <person name="Mascher T."/>
            <person name="Medema M.H."/>
            <person name="Devos D.P."/>
            <person name="Kaster A.-K."/>
            <person name="Ovreas L."/>
            <person name="Rohde M."/>
            <person name="Galperin M.Y."/>
            <person name="Jogler C."/>
        </authorList>
    </citation>
    <scope>NUCLEOTIDE SEQUENCE [LARGE SCALE GENOMIC DNA]</scope>
    <source>
        <strain evidence="3 4">TBK1r</strain>
    </source>
</reference>
<evidence type="ECO:0000259" key="2">
    <source>
        <dbReference type="Pfam" id="PF07811"/>
    </source>
</evidence>
<keyword evidence="4" id="KW-1185">Reference proteome</keyword>
<evidence type="ECO:0000256" key="1">
    <source>
        <dbReference type="SAM" id="Phobius"/>
    </source>
</evidence>
<organism evidence="3 4">
    <name type="scientific">Stieleria magnilauensis</name>
    <dbReference type="NCBI Taxonomy" id="2527963"/>
    <lineage>
        <taxon>Bacteria</taxon>
        <taxon>Pseudomonadati</taxon>
        <taxon>Planctomycetota</taxon>
        <taxon>Planctomycetia</taxon>
        <taxon>Pirellulales</taxon>
        <taxon>Pirellulaceae</taxon>
        <taxon>Stieleria</taxon>
    </lineage>
</organism>
<evidence type="ECO:0000313" key="3">
    <source>
        <dbReference type="EMBL" id="QDV84895.1"/>
    </source>
</evidence>
<protein>
    <submittedName>
        <fullName evidence="3">TadE-like protein</fullName>
    </submittedName>
</protein>
<keyword evidence="1" id="KW-1133">Transmembrane helix</keyword>
<dbReference type="EMBL" id="CP036432">
    <property type="protein sequence ID" value="QDV84895.1"/>
    <property type="molecule type" value="Genomic_DNA"/>
</dbReference>
<feature type="domain" description="TadE-like" evidence="2">
    <location>
        <begin position="15"/>
        <end position="57"/>
    </location>
</feature>
<accession>A0ABX5XVE8</accession>
<dbReference type="Proteomes" id="UP000318081">
    <property type="component" value="Chromosome"/>
</dbReference>
<name>A0ABX5XVE8_9BACT</name>
<proteinExistence type="predicted"/>
<dbReference type="RefSeq" id="WP_145213782.1">
    <property type="nucleotide sequence ID" value="NZ_CP036432.1"/>
</dbReference>
<feature type="transmembrane region" description="Helical" evidence="1">
    <location>
        <begin position="21"/>
        <end position="43"/>
    </location>
</feature>
<sequence length="161" mass="17569">MRPTQSFSYKRKPRGATTIEFALVFPLILLFFAFMFEVSRVLMLQHTADTAAYEAARAAMVPGATAAEAEQVAQQLVDDAGFSLVDIQVTPTDITDETALITVSVSIPVNNNSWIAPTQFANFVVNSEVTLMCERPPLIKLSALTDLGAKKERMQNNTAGL</sequence>
<dbReference type="InterPro" id="IPR012495">
    <property type="entry name" value="TadE-like_dom"/>
</dbReference>
<dbReference type="Pfam" id="PF07811">
    <property type="entry name" value="TadE"/>
    <property type="match status" value="1"/>
</dbReference>
<keyword evidence="1" id="KW-0472">Membrane</keyword>